<proteinExistence type="predicted"/>
<reference evidence="3" key="1">
    <citation type="submission" date="2006-03" db="EMBL/GenBank/DDBJ databases">
        <title>Complete genome sequence of Gemmatimonas aurantiaca T-27 that represents a novel phylum Gemmatimonadetes.</title>
        <authorList>
            <person name="Takasaki K."/>
            <person name="Ichikawa N."/>
            <person name="Miura H."/>
            <person name="Matsushita S."/>
            <person name="Watanabe Y."/>
            <person name="Oguchi A."/>
            <person name="Ankai A."/>
            <person name="Yashiro I."/>
            <person name="Takahashi M."/>
            <person name="Terui Y."/>
            <person name="Fukui S."/>
            <person name="Yokoyama H."/>
            <person name="Tanikawa S."/>
            <person name="Hanada S."/>
            <person name="Kamagata Y."/>
            <person name="Fujita N."/>
        </authorList>
    </citation>
    <scope>NUCLEOTIDE SEQUENCE [LARGE SCALE GENOMIC DNA]</scope>
    <source>
        <strain evidence="3">T-27 / DSM 14586 / JCM 11422 / NBRC 100505</strain>
    </source>
</reference>
<keyword evidence="2" id="KW-0378">Hydrolase</keyword>
<dbReference type="InterPro" id="IPR029058">
    <property type="entry name" value="AB_hydrolase_fold"/>
</dbReference>
<keyword evidence="3" id="KW-1185">Reference proteome</keyword>
<dbReference type="GO" id="GO:0016787">
    <property type="term" value="F:hydrolase activity"/>
    <property type="evidence" value="ECO:0007669"/>
    <property type="project" value="UniProtKB-KW"/>
</dbReference>
<dbReference type="Gene3D" id="3.40.50.1820">
    <property type="entry name" value="alpha/beta hydrolase"/>
    <property type="match status" value="1"/>
</dbReference>
<dbReference type="Pfam" id="PF01738">
    <property type="entry name" value="DLH"/>
    <property type="match status" value="1"/>
</dbReference>
<feature type="domain" description="Dienelactone hydrolase" evidence="1">
    <location>
        <begin position="161"/>
        <end position="393"/>
    </location>
</feature>
<name>C1ACL0_GEMAT</name>
<dbReference type="InterPro" id="IPR002925">
    <property type="entry name" value="Dienelactn_hydro"/>
</dbReference>
<dbReference type="EMBL" id="AP009153">
    <property type="protein sequence ID" value="BAH40237.1"/>
    <property type="molecule type" value="Genomic_DNA"/>
</dbReference>
<dbReference type="AlphaFoldDB" id="C1ACL0"/>
<evidence type="ECO:0000313" key="3">
    <source>
        <dbReference type="Proteomes" id="UP000002209"/>
    </source>
</evidence>
<dbReference type="HOGENOM" id="CLU_865339_0_0_0"/>
<dbReference type="InterPro" id="IPR051049">
    <property type="entry name" value="Dienelactone_hydrolase-like"/>
</dbReference>
<evidence type="ECO:0000313" key="2">
    <source>
        <dbReference type="EMBL" id="BAH40237.1"/>
    </source>
</evidence>
<organism evidence="2 3">
    <name type="scientific">Gemmatimonas aurantiaca (strain DSM 14586 / JCM 11422 / NBRC 100505 / T-27)</name>
    <dbReference type="NCBI Taxonomy" id="379066"/>
    <lineage>
        <taxon>Bacteria</taxon>
        <taxon>Pseudomonadati</taxon>
        <taxon>Gemmatimonadota</taxon>
        <taxon>Gemmatimonadia</taxon>
        <taxon>Gemmatimonadales</taxon>
        <taxon>Gemmatimonadaceae</taxon>
        <taxon>Gemmatimonas</taxon>
    </lineage>
</organism>
<gene>
    <name evidence="2" type="ordered locus">GAU_3195</name>
</gene>
<evidence type="ECO:0000259" key="1">
    <source>
        <dbReference type="Pfam" id="PF01738"/>
    </source>
</evidence>
<dbReference type="PANTHER" id="PTHR46623:SF6">
    <property type="entry name" value="ALPHA_BETA-HYDROLASES SUPERFAMILY PROTEIN"/>
    <property type="match status" value="1"/>
</dbReference>
<dbReference type="KEGG" id="gau:GAU_3195"/>
<dbReference type="PANTHER" id="PTHR46623">
    <property type="entry name" value="CARBOXYMETHYLENEBUTENOLIDASE-RELATED"/>
    <property type="match status" value="1"/>
</dbReference>
<dbReference type="SUPFAM" id="SSF53474">
    <property type="entry name" value="alpha/beta-Hydrolases"/>
    <property type="match status" value="1"/>
</dbReference>
<accession>C1ACL0</accession>
<dbReference type="Proteomes" id="UP000002209">
    <property type="component" value="Chromosome"/>
</dbReference>
<dbReference type="STRING" id="379066.GAU_3195"/>
<sequence length="396" mass="42087">MSDWGYASRPRAPADMPPVGGIGRVRFGRLFPPFARTPLMSRRPYVPLLLLSIGACTVQRTAPAPSQSLAMQRQVPAVSELGRHTGGPSAMDDHMAHMNAADLVAPQINAVTTPQDLSLPASANAAAERVKNSPRHAEWVKIPMAGTPDTLMAWVVYPFAKDSRQKAPVVVVVHEIFGLSTWVRGVADQVAADGFIAIAPDFLSRARGGPSSVELSADTARRIIAGVNTTERNQIINAAANYAMMLPSAQQKYAVIGYCWGGQTVFAHAVNGGVKGFSGGVAFYGAPYTKGGTPATATTAAVPASVDTDSLKKISKPVMLLNGSKDARIGALMPALEEAMKGKKYEQKNYEGAVHGFLRAQGDPKATRDEAEEAANIAATKDGWPRTIAFLRKNLK</sequence>
<protein>
    <submittedName>
        <fullName evidence="2">Putative dienelactone hydrolase</fullName>
    </submittedName>
</protein>
<dbReference type="eggNOG" id="COG0412">
    <property type="taxonomic scope" value="Bacteria"/>
</dbReference>